<keyword evidence="1" id="KW-0812">Transmembrane</keyword>
<gene>
    <name evidence="3" type="ORF">EV700_2695</name>
</gene>
<dbReference type="PANTHER" id="PTHR37290:SF1">
    <property type="entry name" value="INNER MEMBRANE PROTEIN YIAA"/>
    <property type="match status" value="1"/>
</dbReference>
<dbReference type="OrthoDB" id="163792at2"/>
<dbReference type="AlphaFoldDB" id="A0A4Q7YLG2"/>
<sequence>MISEQNIQQDSASWIFFVKVCFAISVGALGFGIFMLPVDIWMKGYLMMGSLFTVGSTITMSKTLRDQHEAQKLIHKISNAKTEKILKEFEMNGAQ</sequence>
<dbReference type="PANTHER" id="PTHR37290">
    <property type="entry name" value="INNER MEMBRANE PROTEIN YIAA-RELATED"/>
    <property type="match status" value="1"/>
</dbReference>
<dbReference type="Proteomes" id="UP000292423">
    <property type="component" value="Unassembled WGS sequence"/>
</dbReference>
<name>A0A4Q7YLG2_9GAMM</name>
<dbReference type="InterPro" id="IPR038972">
    <property type="entry name" value="YiaA-like"/>
</dbReference>
<evidence type="ECO:0000259" key="2">
    <source>
        <dbReference type="Pfam" id="PF05360"/>
    </source>
</evidence>
<feature type="domain" description="YiaAB two helix" evidence="2">
    <location>
        <begin position="14"/>
        <end position="66"/>
    </location>
</feature>
<evidence type="ECO:0000256" key="1">
    <source>
        <dbReference type="SAM" id="Phobius"/>
    </source>
</evidence>
<keyword evidence="4" id="KW-1185">Reference proteome</keyword>
<keyword evidence="1" id="KW-1133">Transmembrane helix</keyword>
<feature type="transmembrane region" description="Helical" evidence="1">
    <location>
        <begin position="12"/>
        <end position="34"/>
    </location>
</feature>
<accession>A0A4Q7YLG2</accession>
<reference evidence="3 4" key="1">
    <citation type="submission" date="2019-02" db="EMBL/GenBank/DDBJ databases">
        <title>Genomic Encyclopedia of Type Strains, Phase IV (KMG-IV): sequencing the most valuable type-strain genomes for metagenomic binning, comparative biology and taxonomic classification.</title>
        <authorList>
            <person name="Goeker M."/>
        </authorList>
    </citation>
    <scope>NUCLEOTIDE SEQUENCE [LARGE SCALE GENOMIC DNA]</scope>
    <source>
        <strain evidence="3 4">DSM 105135</strain>
    </source>
</reference>
<dbReference type="InterPro" id="IPR008024">
    <property type="entry name" value="YiaAB"/>
</dbReference>
<evidence type="ECO:0000313" key="3">
    <source>
        <dbReference type="EMBL" id="RZU38118.1"/>
    </source>
</evidence>
<comment type="caution">
    <text evidence="3">The sequence shown here is derived from an EMBL/GenBank/DDBJ whole genome shotgun (WGS) entry which is preliminary data.</text>
</comment>
<organism evidence="3 4">
    <name type="scientific">Fluviicoccus keumensis</name>
    <dbReference type="NCBI Taxonomy" id="1435465"/>
    <lineage>
        <taxon>Bacteria</taxon>
        <taxon>Pseudomonadati</taxon>
        <taxon>Pseudomonadota</taxon>
        <taxon>Gammaproteobacteria</taxon>
        <taxon>Moraxellales</taxon>
        <taxon>Moraxellaceae</taxon>
        <taxon>Fluviicoccus</taxon>
    </lineage>
</organism>
<dbReference type="GO" id="GO:0006974">
    <property type="term" value="P:DNA damage response"/>
    <property type="evidence" value="ECO:0007669"/>
    <property type="project" value="TreeGrafter"/>
</dbReference>
<proteinExistence type="predicted"/>
<dbReference type="EMBL" id="SHKX01000014">
    <property type="protein sequence ID" value="RZU38118.1"/>
    <property type="molecule type" value="Genomic_DNA"/>
</dbReference>
<feature type="transmembrane region" description="Helical" evidence="1">
    <location>
        <begin position="40"/>
        <end position="58"/>
    </location>
</feature>
<dbReference type="GO" id="GO:0005886">
    <property type="term" value="C:plasma membrane"/>
    <property type="evidence" value="ECO:0007669"/>
    <property type="project" value="TreeGrafter"/>
</dbReference>
<evidence type="ECO:0000313" key="4">
    <source>
        <dbReference type="Proteomes" id="UP000292423"/>
    </source>
</evidence>
<dbReference type="RefSeq" id="WP_130414677.1">
    <property type="nucleotide sequence ID" value="NZ_SHKX01000014.1"/>
</dbReference>
<dbReference type="Pfam" id="PF05360">
    <property type="entry name" value="YiaAB"/>
    <property type="match status" value="1"/>
</dbReference>
<keyword evidence="1" id="KW-0472">Membrane</keyword>
<protein>
    <recommendedName>
        <fullName evidence="2">YiaAB two helix domain-containing protein</fullName>
    </recommendedName>
</protein>